<dbReference type="Gene3D" id="3.40.50.150">
    <property type="entry name" value="Vaccinia Virus protein VP39"/>
    <property type="match status" value="1"/>
</dbReference>
<keyword evidence="2" id="KW-0808">Transferase</keyword>
<dbReference type="CDD" id="cd02440">
    <property type="entry name" value="AdoMet_MTases"/>
    <property type="match status" value="1"/>
</dbReference>
<dbReference type="GO" id="GO:0008168">
    <property type="term" value="F:methyltransferase activity"/>
    <property type="evidence" value="ECO:0007669"/>
    <property type="project" value="UniProtKB-KW"/>
</dbReference>
<reference evidence="2 4" key="1">
    <citation type="submission" date="2016-07" db="EMBL/GenBank/DDBJ databases">
        <title>Pervasive Adenine N6-methylation of Active Genes in Fungi.</title>
        <authorList>
            <consortium name="DOE Joint Genome Institute"/>
            <person name="Mondo S.J."/>
            <person name="Dannebaum R.O."/>
            <person name="Kuo R.C."/>
            <person name="Labutti K."/>
            <person name="Haridas S."/>
            <person name="Kuo A."/>
            <person name="Salamov A."/>
            <person name="Ahrendt S.R."/>
            <person name="Lipzen A."/>
            <person name="Sullivan W."/>
            <person name="Andreopoulos W.B."/>
            <person name="Clum A."/>
            <person name="Lindquist E."/>
            <person name="Daum C."/>
            <person name="Ramamoorthy G.K."/>
            <person name="Gryganskyi A."/>
            <person name="Culley D."/>
            <person name="Magnuson J.K."/>
            <person name="James T.Y."/>
            <person name="O'Malley M.A."/>
            <person name="Stajich J.E."/>
            <person name="Spatafora J.W."/>
            <person name="Visel A."/>
            <person name="Grigoriev I.V."/>
        </authorList>
    </citation>
    <scope>NUCLEOTIDE SEQUENCE [LARGE SCALE GENOMIC DNA]</scope>
    <source>
        <strain evidence="2 4">CBS 931.73</strain>
    </source>
</reference>
<accession>A0A1Y1WWR6</accession>
<organism evidence="2 4">
    <name type="scientific">Basidiobolus meristosporus CBS 931.73</name>
    <dbReference type="NCBI Taxonomy" id="1314790"/>
    <lineage>
        <taxon>Eukaryota</taxon>
        <taxon>Fungi</taxon>
        <taxon>Fungi incertae sedis</taxon>
        <taxon>Zoopagomycota</taxon>
        <taxon>Entomophthoromycotina</taxon>
        <taxon>Basidiobolomycetes</taxon>
        <taxon>Basidiobolales</taxon>
        <taxon>Basidiobolaceae</taxon>
        <taxon>Basidiobolus</taxon>
    </lineage>
</organism>
<gene>
    <name evidence="3" type="ORF">K493DRAFT_288296</name>
    <name evidence="2" type="ORF">K493DRAFT_293688</name>
</gene>
<dbReference type="GO" id="GO:0032259">
    <property type="term" value="P:methylation"/>
    <property type="evidence" value="ECO:0007669"/>
    <property type="project" value="UniProtKB-KW"/>
</dbReference>
<dbReference type="InParanoid" id="A0A1Y1WWR6"/>
<sequence length="278" mass="31891">MLSNYSNEEEPTSKFEEVPYVLPNNIAELSRLNIQHYIFRYVRKGNYGAPISKDVKRILDVGCGTGIWAKDMSLLFPDTMFDGIDVNGGIDPENDFPNFTFTQGDILKGLPYKDNTFDFVYQRLLVAGMPATAWPKLCAELIRVVKPGGWIEIIDTDIYFRDYGPAWKQLEPYFTAFMKKRGIDPYVVQEIPNFVKQGGLSNIHHSRHVSPMGISNSEIDKFMVKDLSMIFANMMPLFVAASGKTEQQISQLLKEFEKECFEYKTYGFAYYTWGQKPL</sequence>
<dbReference type="InterPro" id="IPR041698">
    <property type="entry name" value="Methyltransf_25"/>
</dbReference>
<name>A0A1Y1WWR6_9FUNG</name>
<comment type="caution">
    <text evidence="2">The sequence shown here is derived from an EMBL/GenBank/DDBJ whole genome shotgun (WGS) entry which is preliminary data.</text>
</comment>
<dbReference type="InterPro" id="IPR029063">
    <property type="entry name" value="SAM-dependent_MTases_sf"/>
</dbReference>
<dbReference type="Proteomes" id="UP000193498">
    <property type="component" value="Unassembled WGS sequence"/>
</dbReference>
<keyword evidence="4" id="KW-1185">Reference proteome</keyword>
<evidence type="ECO:0000313" key="2">
    <source>
        <dbReference type="EMBL" id="ORX78001.1"/>
    </source>
</evidence>
<dbReference type="EMBL" id="MCFE01000850">
    <property type="protein sequence ID" value="ORX78001.1"/>
    <property type="molecule type" value="Genomic_DNA"/>
</dbReference>
<evidence type="ECO:0000259" key="1">
    <source>
        <dbReference type="Pfam" id="PF13649"/>
    </source>
</evidence>
<dbReference type="STRING" id="1314790.A0A1Y1WWR6"/>
<feature type="non-terminal residue" evidence="2">
    <location>
        <position position="1"/>
    </location>
</feature>
<dbReference type="Pfam" id="PF13649">
    <property type="entry name" value="Methyltransf_25"/>
    <property type="match status" value="1"/>
</dbReference>
<feature type="domain" description="Methyltransferase" evidence="1">
    <location>
        <begin position="58"/>
        <end position="149"/>
    </location>
</feature>
<proteinExistence type="predicted"/>
<evidence type="ECO:0000313" key="3">
    <source>
        <dbReference type="EMBL" id="ORX90302.1"/>
    </source>
</evidence>
<keyword evidence="2" id="KW-0489">Methyltransferase</keyword>
<dbReference type="PANTHER" id="PTHR43591">
    <property type="entry name" value="METHYLTRANSFERASE"/>
    <property type="match status" value="1"/>
</dbReference>
<evidence type="ECO:0000313" key="4">
    <source>
        <dbReference type="Proteomes" id="UP000193498"/>
    </source>
</evidence>
<dbReference type="EMBL" id="MCFE01000387">
    <property type="protein sequence ID" value="ORX90302.1"/>
    <property type="molecule type" value="Genomic_DNA"/>
</dbReference>
<dbReference type="SUPFAM" id="SSF53335">
    <property type="entry name" value="S-adenosyl-L-methionine-dependent methyltransferases"/>
    <property type="match status" value="1"/>
</dbReference>
<protein>
    <submittedName>
        <fullName evidence="2">S-adenosyl-L-methionine-dependent methyltransferase</fullName>
    </submittedName>
</protein>
<dbReference type="AlphaFoldDB" id="A0A1Y1WWR6"/>
<dbReference type="OrthoDB" id="2013972at2759"/>